<dbReference type="InterPro" id="IPR006896">
    <property type="entry name" value="Sec23/24_trunk_dom"/>
</dbReference>
<evidence type="ECO:0000259" key="17">
    <source>
        <dbReference type="Pfam" id="PF04815"/>
    </source>
</evidence>
<evidence type="ECO:0000256" key="13">
    <source>
        <dbReference type="SAM" id="MobiDB-lite"/>
    </source>
</evidence>
<dbReference type="SUPFAM" id="SSF82754">
    <property type="entry name" value="C-terminal, gelsolin-like domain of Sec23/24"/>
    <property type="match status" value="1"/>
</dbReference>
<proteinExistence type="inferred from homology"/>
<dbReference type="PANTHER" id="PTHR13803:SF39">
    <property type="entry name" value="SECRETORY 24AB, ISOFORM A"/>
    <property type="match status" value="1"/>
</dbReference>
<feature type="compositionally biased region" description="Polar residues" evidence="13">
    <location>
        <begin position="254"/>
        <end position="287"/>
    </location>
</feature>
<feature type="compositionally biased region" description="Polar residues" evidence="13">
    <location>
        <begin position="319"/>
        <end position="340"/>
    </location>
</feature>
<dbReference type="GO" id="GO:0000139">
    <property type="term" value="C:Golgi membrane"/>
    <property type="evidence" value="ECO:0007669"/>
    <property type="project" value="UniProtKB-SubCell"/>
</dbReference>
<dbReference type="Pfam" id="PF00626">
    <property type="entry name" value="Gelsolin"/>
    <property type="match status" value="1"/>
</dbReference>
<evidence type="ECO:0000313" key="21">
    <source>
        <dbReference type="Proteomes" id="UP000009046"/>
    </source>
</evidence>
<dbReference type="Pfam" id="PF04810">
    <property type="entry name" value="zf-Sec23_Sec24"/>
    <property type="match status" value="1"/>
</dbReference>
<keyword evidence="8" id="KW-0931">ER-Golgi transport</keyword>
<evidence type="ECO:0000256" key="3">
    <source>
        <dbReference type="ARBA" id="ARBA00004397"/>
    </source>
</evidence>
<dbReference type="VEuPathDB" id="VectorBase:PHUM601540"/>
<dbReference type="InterPro" id="IPR041742">
    <property type="entry name" value="Sec24-like_trunk_dom"/>
</dbReference>
<dbReference type="InterPro" id="IPR006900">
    <property type="entry name" value="Sec23/24_helical_dom"/>
</dbReference>
<dbReference type="Proteomes" id="UP000009046">
    <property type="component" value="Unassembled WGS sequence"/>
</dbReference>
<feature type="domain" description="Sec23/Sec24 beta-sandwich" evidence="18">
    <location>
        <begin position="828"/>
        <end position="912"/>
    </location>
</feature>
<dbReference type="Gene3D" id="1.20.120.730">
    <property type="entry name" value="Sec23/Sec24 helical domain"/>
    <property type="match status" value="1"/>
</dbReference>
<dbReference type="Gene3D" id="3.40.20.10">
    <property type="entry name" value="Severin"/>
    <property type="match status" value="1"/>
</dbReference>
<evidence type="ECO:0000256" key="10">
    <source>
        <dbReference type="ARBA" id="ARBA00023034"/>
    </source>
</evidence>
<dbReference type="SUPFAM" id="SSF82919">
    <property type="entry name" value="Zn-finger domain of Sec23/24"/>
    <property type="match status" value="1"/>
</dbReference>
<evidence type="ECO:0000259" key="14">
    <source>
        <dbReference type="Pfam" id="PF00626"/>
    </source>
</evidence>
<dbReference type="Pfam" id="PF08033">
    <property type="entry name" value="Sec23_BS"/>
    <property type="match status" value="1"/>
</dbReference>
<dbReference type="GO" id="GO:0008270">
    <property type="term" value="F:zinc ion binding"/>
    <property type="evidence" value="ECO:0007669"/>
    <property type="project" value="InterPro"/>
</dbReference>
<keyword evidence="11" id="KW-0472">Membrane</keyword>
<feature type="region of interest" description="Disordered" evidence="13">
    <location>
        <begin position="78"/>
        <end position="101"/>
    </location>
</feature>
<dbReference type="eggNOG" id="KOG1985">
    <property type="taxonomic scope" value="Eukaryota"/>
</dbReference>
<dbReference type="EnsemblMetazoa" id="PHUM601540-RA">
    <property type="protein sequence ID" value="PHUM601540-PA"/>
    <property type="gene ID" value="PHUM601540"/>
</dbReference>
<dbReference type="Pfam" id="PF04815">
    <property type="entry name" value="Sec23_helical"/>
    <property type="match status" value="1"/>
</dbReference>
<evidence type="ECO:0000256" key="2">
    <source>
        <dbReference type="ARBA" id="ARBA00004394"/>
    </source>
</evidence>
<dbReference type="EMBL" id="AAZO01007334">
    <property type="status" value="NOT_ANNOTATED_CDS"/>
    <property type="molecule type" value="Genomic_DNA"/>
</dbReference>
<evidence type="ECO:0000313" key="20">
    <source>
        <dbReference type="EnsemblMetazoa" id="PHUM601540-PA"/>
    </source>
</evidence>
<dbReference type="GO" id="GO:0090110">
    <property type="term" value="P:COPII-coated vesicle cargo loading"/>
    <property type="evidence" value="ECO:0007669"/>
    <property type="project" value="TreeGrafter"/>
</dbReference>
<dbReference type="InterPro" id="IPR007123">
    <property type="entry name" value="Gelsolin-like_dom"/>
</dbReference>
<dbReference type="KEGG" id="phu:Phum_PHUM601540"/>
<evidence type="ECO:0000259" key="15">
    <source>
        <dbReference type="Pfam" id="PF04810"/>
    </source>
</evidence>
<dbReference type="InterPro" id="IPR029006">
    <property type="entry name" value="ADF-H/Gelsolin-like_dom_sf"/>
</dbReference>
<dbReference type="Gene3D" id="3.40.50.410">
    <property type="entry name" value="von Willebrand factor, type A domain"/>
    <property type="match status" value="1"/>
</dbReference>
<evidence type="ECO:0000256" key="7">
    <source>
        <dbReference type="ARBA" id="ARBA00022824"/>
    </source>
</evidence>
<evidence type="ECO:0000313" key="19">
    <source>
        <dbReference type="EMBL" id="EEB20064.1"/>
    </source>
</evidence>
<feature type="region of interest" description="Disordered" evidence="13">
    <location>
        <begin position="196"/>
        <end position="389"/>
    </location>
</feature>
<evidence type="ECO:0000256" key="5">
    <source>
        <dbReference type="ARBA" id="ARBA00022448"/>
    </source>
</evidence>
<dbReference type="GO" id="GO:0030127">
    <property type="term" value="C:COPII vesicle coat"/>
    <property type="evidence" value="ECO:0007669"/>
    <property type="project" value="InterPro"/>
</dbReference>
<dbReference type="InterPro" id="IPR006895">
    <property type="entry name" value="Znf_Sec23_Sec24"/>
</dbReference>
<dbReference type="InterPro" id="IPR036180">
    <property type="entry name" value="Gelsolin-like_dom_sf"/>
</dbReference>
<gene>
    <name evidence="20" type="primary">8236943</name>
    <name evidence="19" type="ORF">Phum_PHUM601540</name>
</gene>
<dbReference type="AlphaFoldDB" id="E0W358"/>
<name>E0W358_PEDHC</name>
<reference evidence="20" key="3">
    <citation type="submission" date="2020-05" db="UniProtKB">
        <authorList>
            <consortium name="EnsemblMetazoa"/>
        </authorList>
    </citation>
    <scope>IDENTIFICATION</scope>
    <source>
        <strain evidence="20">USDA</strain>
    </source>
</reference>
<feature type="domain" description="Sec23/Sec24 helical" evidence="17">
    <location>
        <begin position="923"/>
        <end position="1023"/>
    </location>
</feature>
<keyword evidence="9" id="KW-0653">Protein transport</keyword>
<feature type="compositionally biased region" description="Low complexity" evidence="13">
    <location>
        <begin position="296"/>
        <end position="309"/>
    </location>
</feature>
<feature type="compositionally biased region" description="Pro residues" evidence="13">
    <location>
        <begin position="369"/>
        <end position="379"/>
    </location>
</feature>
<feature type="region of interest" description="Disordered" evidence="13">
    <location>
        <begin position="1"/>
        <end position="38"/>
    </location>
</feature>
<keyword evidence="12" id="KW-0968">Cytoplasmic vesicle</keyword>
<dbReference type="InParanoid" id="E0W358"/>
<dbReference type="GeneID" id="8236943"/>
<evidence type="ECO:0000256" key="8">
    <source>
        <dbReference type="ARBA" id="ARBA00022892"/>
    </source>
</evidence>
<feature type="region of interest" description="Disordered" evidence="13">
    <location>
        <begin position="730"/>
        <end position="751"/>
    </location>
</feature>
<evidence type="ECO:0000256" key="1">
    <source>
        <dbReference type="ARBA" id="ARBA00004299"/>
    </source>
</evidence>
<comment type="similarity">
    <text evidence="4">Belongs to the SEC23/SEC24 family. SEC24 subfamily.</text>
</comment>
<dbReference type="PANTHER" id="PTHR13803">
    <property type="entry name" value="SEC24-RELATED PROTEIN"/>
    <property type="match status" value="1"/>
</dbReference>
<dbReference type="InterPro" id="IPR050550">
    <property type="entry name" value="SEC23_SEC24_subfamily"/>
</dbReference>
<keyword evidence="10" id="KW-0333">Golgi apparatus</keyword>
<dbReference type="HOGENOM" id="CLU_004589_2_0_1"/>
<feature type="compositionally biased region" description="Basic and acidic residues" evidence="13">
    <location>
        <begin position="736"/>
        <end position="749"/>
    </location>
</feature>
<evidence type="ECO:0000256" key="12">
    <source>
        <dbReference type="ARBA" id="ARBA00023329"/>
    </source>
</evidence>
<dbReference type="Gene3D" id="2.30.30.380">
    <property type="entry name" value="Zn-finger domain of Sec23/24"/>
    <property type="match status" value="1"/>
</dbReference>
<evidence type="ECO:0000256" key="4">
    <source>
        <dbReference type="ARBA" id="ARBA00008334"/>
    </source>
</evidence>
<reference evidence="19" key="1">
    <citation type="submission" date="2007-04" db="EMBL/GenBank/DDBJ databases">
        <title>Annotation of Pediculus humanus corporis strain USDA.</title>
        <authorList>
            <person name="Kirkness E."/>
            <person name="Hannick L."/>
            <person name="Hass B."/>
            <person name="Bruggner R."/>
            <person name="Lawson D."/>
            <person name="Bidwell S."/>
            <person name="Joardar V."/>
            <person name="Caler E."/>
            <person name="Walenz B."/>
            <person name="Inman J."/>
            <person name="Schobel S."/>
            <person name="Galinsky K."/>
            <person name="Amedeo P."/>
            <person name="Strausberg R."/>
        </authorList>
    </citation>
    <scope>NUCLEOTIDE SEQUENCE</scope>
    <source>
        <strain evidence="19">USDA</strain>
    </source>
</reference>
<feature type="compositionally biased region" description="Polar residues" evidence="13">
    <location>
        <begin position="23"/>
        <end position="38"/>
    </location>
</feature>
<feature type="domain" description="Gelsolin-like" evidence="14">
    <location>
        <begin position="1051"/>
        <end position="1123"/>
    </location>
</feature>
<feature type="compositionally biased region" description="Polar residues" evidence="13">
    <location>
        <begin position="1"/>
        <end position="11"/>
    </location>
</feature>
<evidence type="ECO:0000256" key="11">
    <source>
        <dbReference type="ARBA" id="ARBA00023136"/>
    </source>
</evidence>
<dbReference type="FunCoup" id="E0W358">
    <property type="interactions" value="1526"/>
</dbReference>
<dbReference type="GO" id="GO:0005789">
    <property type="term" value="C:endoplasmic reticulum membrane"/>
    <property type="evidence" value="ECO:0007669"/>
    <property type="project" value="UniProtKB-SubCell"/>
</dbReference>
<dbReference type="InterPro" id="IPR036465">
    <property type="entry name" value="vWFA_dom_sf"/>
</dbReference>
<dbReference type="CDD" id="cd01479">
    <property type="entry name" value="Sec24-like"/>
    <property type="match status" value="1"/>
</dbReference>
<dbReference type="EMBL" id="DS235882">
    <property type="protein sequence ID" value="EEB20064.1"/>
    <property type="molecule type" value="Genomic_DNA"/>
</dbReference>
<dbReference type="Gene3D" id="2.60.40.1670">
    <property type="entry name" value="beta-sandwich domain of Sec23/24"/>
    <property type="match status" value="1"/>
</dbReference>
<dbReference type="SUPFAM" id="SSF81995">
    <property type="entry name" value="beta-sandwich domain of Sec23/24"/>
    <property type="match status" value="1"/>
</dbReference>
<organism>
    <name type="scientific">Pediculus humanus subsp. corporis</name>
    <name type="common">Body louse</name>
    <dbReference type="NCBI Taxonomy" id="121224"/>
    <lineage>
        <taxon>Eukaryota</taxon>
        <taxon>Metazoa</taxon>
        <taxon>Ecdysozoa</taxon>
        <taxon>Arthropoda</taxon>
        <taxon>Hexapoda</taxon>
        <taxon>Insecta</taxon>
        <taxon>Pterygota</taxon>
        <taxon>Neoptera</taxon>
        <taxon>Paraneoptera</taxon>
        <taxon>Psocodea</taxon>
        <taxon>Troctomorpha</taxon>
        <taxon>Phthiraptera</taxon>
        <taxon>Anoplura</taxon>
        <taxon>Pediculidae</taxon>
        <taxon>Pediculus</taxon>
    </lineage>
</organism>
<dbReference type="Pfam" id="PF04811">
    <property type="entry name" value="Sec23_trunk"/>
    <property type="match status" value="1"/>
</dbReference>
<dbReference type="STRING" id="121224.E0W358"/>
<keyword evidence="5" id="KW-0813">Transport</keyword>
<dbReference type="GO" id="GO:0006886">
    <property type="term" value="P:intracellular protein transport"/>
    <property type="evidence" value="ECO:0007669"/>
    <property type="project" value="InterPro"/>
</dbReference>
<evidence type="ECO:0000256" key="6">
    <source>
        <dbReference type="ARBA" id="ARBA00022490"/>
    </source>
</evidence>
<keyword evidence="6" id="KW-0963">Cytoplasm</keyword>
<dbReference type="CTD" id="8236943"/>
<evidence type="ECO:0000256" key="9">
    <source>
        <dbReference type="ARBA" id="ARBA00022927"/>
    </source>
</evidence>
<dbReference type="OMA" id="LWGMESI"/>
<dbReference type="InterPro" id="IPR036175">
    <property type="entry name" value="Sec23/24_helical_dom_sf"/>
</dbReference>
<dbReference type="GO" id="GO:0000149">
    <property type="term" value="F:SNARE binding"/>
    <property type="evidence" value="ECO:0007669"/>
    <property type="project" value="TreeGrafter"/>
</dbReference>
<keyword evidence="21" id="KW-1185">Reference proteome</keyword>
<comment type="subcellular location">
    <subcellularLocation>
        <location evidence="1">Cytoplasmic vesicle</location>
        <location evidence="1">COPII-coated vesicle membrane</location>
        <topology evidence="1">Peripheral membrane protein</topology>
        <orientation evidence="1">Cytoplasmic side</orientation>
    </subcellularLocation>
    <subcellularLocation>
        <location evidence="3">Endoplasmic reticulum membrane</location>
        <topology evidence="3">Peripheral membrane protein</topology>
        <orientation evidence="3">Cytoplasmic side</orientation>
    </subcellularLocation>
    <subcellularLocation>
        <location evidence="2">Golgi apparatus membrane</location>
    </subcellularLocation>
</comment>
<reference evidence="19" key="2">
    <citation type="submission" date="2007-04" db="EMBL/GenBank/DDBJ databases">
        <title>The genome of the human body louse.</title>
        <authorList>
            <consortium name="The Human Body Louse Genome Consortium"/>
            <person name="Kirkness E."/>
            <person name="Walenz B."/>
            <person name="Hass B."/>
            <person name="Bruggner R."/>
            <person name="Strausberg R."/>
        </authorList>
    </citation>
    <scope>NUCLEOTIDE SEQUENCE</scope>
    <source>
        <strain evidence="19">USDA</strain>
    </source>
</reference>
<sequence length="1172" mass="129971">MMADKNQQSVPNGMPPFPGANLISPNSQVEPIQSSVNNSPISTLQQKSVTSVANGQIFQNVKRSNTITSSASNYQFHQSPSIFPTTRQQTPLLSSKPSLPGNPLVEPNQNISSNPNQMNSSNVSGTQWKNIPHSAGASMPSNLQSNRQNIIKPTPIIPNKLNNSNSNINNLSMQPPSSNDAVSQNEQMAKVNSTGFQYSNKSIPGPGGPGPNPIPRLLSQPQTINKPLGGPPITTTPHSGFVLKPSPYDKPNIPNMNSSLYGTPTSQKVNLLQQPPHQNLSSSEPNIPQQFPPPVSESSSSSSSSQPMSLTGPPLGYLPQQTVGSQQYPLKTTAPNTLNSGDRHSLHGYPKPDQGPRMYQNQFSGQMGPLPPPPLPGEIPPSKNAHNMQNSYNRMPSNAVANNMKHLGMHALGQGMERMSVTQHGYNKLWGTETVDLLQCRNILPPQKVTPPPIRLHQEFMDSVNCSSEIFCCTLNKIPETNSLLQKSRLPLGILIHPFRDLSQLAVIQCSSIVRCRACRTYINPFVYFVDNKRWKCNLCFRVNELPDEFQFDPVSKTYGDPSRRPEIRSSTIEFIAPSEYMLRPPQPAIYLFLLDVSRWGCDSGYLETLCSVLLEELDNIPGDSRTQIGFILFDSTIHFFSIAENYNQAHEMVVSDIDDVFLPTPDSLLVNLNENRQLIKDLLHELPKKYAESFDTNSALGPALQAAYKLMSPTGGRITVFQSCLPNKGPGALSPREDPNNRSSKDVRNLGPQTDFYKRLSLDCSTQQISVDIFLVSSQYSDLATLGGISQFSGGCIYHFPLFRRINPLSNERLVRALRRYLTRKIGFEAVMRVRCSRGLSIHTFHGNFFVRSTDLLSLPNVNPDAGFGMQIAIEDSLFELQCVCFQAAVLYTSAKGERRIRVHTLCLPVSSNLTDIMTSADQQAIVGLLSKMAVDRSLKSNLSDAREAFINAAIDILSAYKLVETSGSQNTILAPVNLSLIPLYILALLKSTAFKTGQNTRLDDRVYAMSQLKTLPLRELIQSVHPDLYHVTHLDDQTGVEFEEKLVAQPARLTLSSEHLDSRGAFLLDTPEVIYLLIGKNISQDFLVNIFDVRDVRQINKDAVDLPELENDASEKLRHFINFLQAEKPWPAVVKIETEPNSIAPFFINDKSENALSYYELLHHVKAQLK</sequence>
<dbReference type="OrthoDB" id="49016at2759"/>
<evidence type="ECO:0000259" key="16">
    <source>
        <dbReference type="Pfam" id="PF04811"/>
    </source>
</evidence>
<feature type="compositionally biased region" description="Polar residues" evidence="13">
    <location>
        <begin position="78"/>
        <end position="97"/>
    </location>
</feature>
<dbReference type="InterPro" id="IPR036174">
    <property type="entry name" value="Znf_Sec23_Sec24_sf"/>
</dbReference>
<accession>E0W358</accession>
<dbReference type="GO" id="GO:0070971">
    <property type="term" value="C:endoplasmic reticulum exit site"/>
    <property type="evidence" value="ECO:0007669"/>
    <property type="project" value="TreeGrafter"/>
</dbReference>
<keyword evidence="7" id="KW-0256">Endoplasmic reticulum</keyword>
<dbReference type="RefSeq" id="XP_002432802.1">
    <property type="nucleotide sequence ID" value="XM_002432757.1"/>
</dbReference>
<feature type="domain" description="Zinc finger Sec23/Sec24-type" evidence="15">
    <location>
        <begin position="513"/>
        <end position="550"/>
    </location>
</feature>
<dbReference type="SUPFAM" id="SSF53300">
    <property type="entry name" value="vWA-like"/>
    <property type="match status" value="1"/>
</dbReference>
<evidence type="ECO:0000259" key="18">
    <source>
        <dbReference type="Pfam" id="PF08033"/>
    </source>
</evidence>
<dbReference type="SUPFAM" id="SSF81811">
    <property type="entry name" value="Helical domain of Sec23/24"/>
    <property type="match status" value="1"/>
</dbReference>
<dbReference type="InterPro" id="IPR012990">
    <property type="entry name" value="Beta-sandwich_Sec23_24"/>
</dbReference>
<protein>
    <submittedName>
        <fullName evidence="19 20">Protein transport protein Sec24A, putative</fullName>
    </submittedName>
</protein>
<feature type="domain" description="Sec23/Sec24 trunk" evidence="16">
    <location>
        <begin position="586"/>
        <end position="822"/>
    </location>
</feature>